<dbReference type="GO" id="GO:0005524">
    <property type="term" value="F:ATP binding"/>
    <property type="evidence" value="ECO:0007669"/>
    <property type="project" value="UniProtKB-KW"/>
</dbReference>
<feature type="domain" description="Polymerase nucleotidyl transferase" evidence="11">
    <location>
        <begin position="23"/>
        <end position="100"/>
    </location>
</feature>
<evidence type="ECO:0000256" key="5">
    <source>
        <dbReference type="ARBA" id="ARBA00022723"/>
    </source>
</evidence>
<dbReference type="AlphaFoldDB" id="A0A0C2HRK2"/>
<dbReference type="Gene3D" id="3.30.460.10">
    <property type="entry name" value="Beta Polymerase, domain 2"/>
    <property type="match status" value="1"/>
</dbReference>
<evidence type="ECO:0000256" key="8">
    <source>
        <dbReference type="ARBA" id="ARBA00022842"/>
    </source>
</evidence>
<keyword evidence="8" id="KW-0460">Magnesium</keyword>
<organism evidence="12 13">
    <name type="scientific">Geoalkalibacter ferrihydriticus DSM 17813</name>
    <dbReference type="NCBI Taxonomy" id="1121915"/>
    <lineage>
        <taxon>Bacteria</taxon>
        <taxon>Pseudomonadati</taxon>
        <taxon>Thermodesulfobacteriota</taxon>
        <taxon>Desulfuromonadia</taxon>
        <taxon>Desulfuromonadales</taxon>
        <taxon>Geoalkalibacteraceae</taxon>
        <taxon>Geoalkalibacter</taxon>
    </lineage>
</organism>
<keyword evidence="10" id="KW-0175">Coiled coil</keyword>
<evidence type="ECO:0000256" key="7">
    <source>
        <dbReference type="ARBA" id="ARBA00022840"/>
    </source>
</evidence>
<evidence type="ECO:0000256" key="9">
    <source>
        <dbReference type="ARBA" id="ARBA00038276"/>
    </source>
</evidence>
<dbReference type="GO" id="GO:0046872">
    <property type="term" value="F:metal ion binding"/>
    <property type="evidence" value="ECO:0007669"/>
    <property type="project" value="UniProtKB-KW"/>
</dbReference>
<evidence type="ECO:0000256" key="10">
    <source>
        <dbReference type="SAM" id="Coils"/>
    </source>
</evidence>
<sequence length="104" mass="12042">MGRIKKENLDVQQVAERLRQEIPRLRREYSVRSLGLFGSYVRGEQRRGSDLDVLVEFSEVPGMLRFLDLERDISRLVGIPVDLVQKEALKPAIGRRIEKEVLPI</sequence>
<keyword evidence="4" id="KW-0548">Nucleotidyltransferase</keyword>
<keyword evidence="2" id="KW-1277">Toxin-antitoxin system</keyword>
<dbReference type="PANTHER" id="PTHR33571">
    <property type="entry name" value="SSL8005 PROTEIN"/>
    <property type="match status" value="1"/>
</dbReference>
<reference evidence="12 13" key="1">
    <citation type="submission" date="2014-12" db="EMBL/GenBank/DDBJ databases">
        <title>Genomes of Geoalkalibacter ferrihydriticus and Geoalkalibacter subterraneus, two haloalkaliphilic metal-reducing members of the Geobacteraceae.</title>
        <authorList>
            <person name="Badalamenti J.P."/>
            <person name="Torres C.I."/>
            <person name="Krajmalnik-Brown R."/>
            <person name="Bond D.R."/>
        </authorList>
    </citation>
    <scope>NUCLEOTIDE SEQUENCE [LARGE SCALE GENOMIC DNA]</scope>
    <source>
        <strain evidence="12 13">DSM 17813</strain>
    </source>
</reference>
<keyword evidence="6" id="KW-0547">Nucleotide-binding</keyword>
<dbReference type="RefSeq" id="WP_040101168.1">
    <property type="nucleotide sequence ID" value="NZ_JWJD01000011.1"/>
</dbReference>
<evidence type="ECO:0000256" key="2">
    <source>
        <dbReference type="ARBA" id="ARBA00022649"/>
    </source>
</evidence>
<dbReference type="InterPro" id="IPR043519">
    <property type="entry name" value="NT_sf"/>
</dbReference>
<evidence type="ECO:0000256" key="3">
    <source>
        <dbReference type="ARBA" id="ARBA00022679"/>
    </source>
</evidence>
<evidence type="ECO:0000256" key="1">
    <source>
        <dbReference type="ARBA" id="ARBA00001946"/>
    </source>
</evidence>
<keyword evidence="13" id="KW-1185">Reference proteome</keyword>
<dbReference type="Proteomes" id="UP000035068">
    <property type="component" value="Unassembled WGS sequence"/>
</dbReference>
<evidence type="ECO:0000256" key="4">
    <source>
        <dbReference type="ARBA" id="ARBA00022695"/>
    </source>
</evidence>
<dbReference type="InterPro" id="IPR052038">
    <property type="entry name" value="Type-VII_TA_antitoxin"/>
</dbReference>
<name>A0A0C2HRK2_9BACT</name>
<dbReference type="GO" id="GO:0016779">
    <property type="term" value="F:nucleotidyltransferase activity"/>
    <property type="evidence" value="ECO:0007669"/>
    <property type="project" value="UniProtKB-KW"/>
</dbReference>
<evidence type="ECO:0000259" key="11">
    <source>
        <dbReference type="Pfam" id="PF01909"/>
    </source>
</evidence>
<keyword evidence="7" id="KW-0067">ATP-binding</keyword>
<dbReference type="InterPro" id="IPR002934">
    <property type="entry name" value="Polymerase_NTP_transf_dom"/>
</dbReference>
<evidence type="ECO:0000313" key="12">
    <source>
        <dbReference type="EMBL" id="KIH75407.1"/>
    </source>
</evidence>
<protein>
    <submittedName>
        <fullName evidence="12">DNA polymerase III subunit beta</fullName>
    </submittedName>
</protein>
<dbReference type="Pfam" id="PF01909">
    <property type="entry name" value="NTP_transf_2"/>
    <property type="match status" value="1"/>
</dbReference>
<feature type="coiled-coil region" evidence="10">
    <location>
        <begin position="1"/>
        <end position="28"/>
    </location>
</feature>
<gene>
    <name evidence="12" type="ORF">GFER_16600</name>
</gene>
<dbReference type="SUPFAM" id="SSF81301">
    <property type="entry name" value="Nucleotidyltransferase"/>
    <property type="match status" value="1"/>
</dbReference>
<proteinExistence type="inferred from homology"/>
<dbReference type="EMBL" id="JWJD01000011">
    <property type="protein sequence ID" value="KIH75407.1"/>
    <property type="molecule type" value="Genomic_DNA"/>
</dbReference>
<keyword evidence="3" id="KW-0808">Transferase</keyword>
<dbReference type="CDD" id="cd05403">
    <property type="entry name" value="NT_KNTase_like"/>
    <property type="match status" value="1"/>
</dbReference>
<keyword evidence="5" id="KW-0479">Metal-binding</keyword>
<comment type="cofactor">
    <cofactor evidence="1">
        <name>Mg(2+)</name>
        <dbReference type="ChEBI" id="CHEBI:18420"/>
    </cofactor>
</comment>
<evidence type="ECO:0000313" key="13">
    <source>
        <dbReference type="Proteomes" id="UP000035068"/>
    </source>
</evidence>
<comment type="caution">
    <text evidence="12">The sequence shown here is derived from an EMBL/GenBank/DDBJ whole genome shotgun (WGS) entry which is preliminary data.</text>
</comment>
<comment type="similarity">
    <text evidence="9">Belongs to the MntA antitoxin family.</text>
</comment>
<dbReference type="PANTHER" id="PTHR33571:SF14">
    <property type="entry name" value="PROTEIN ADENYLYLTRANSFERASE MJ0435-RELATED"/>
    <property type="match status" value="1"/>
</dbReference>
<evidence type="ECO:0000256" key="6">
    <source>
        <dbReference type="ARBA" id="ARBA00022741"/>
    </source>
</evidence>
<accession>A0A0C2HRK2</accession>